<feature type="transmembrane region" description="Helical" evidence="1">
    <location>
        <begin position="27"/>
        <end position="44"/>
    </location>
</feature>
<protein>
    <submittedName>
        <fullName evidence="2">Uncharacterized membrane protein</fullName>
    </submittedName>
</protein>
<keyword evidence="1" id="KW-0472">Membrane</keyword>
<keyword evidence="1" id="KW-1133">Transmembrane helix</keyword>
<evidence type="ECO:0000313" key="2">
    <source>
        <dbReference type="EMBL" id="SDZ50887.1"/>
    </source>
</evidence>
<sequence>MRKTATGLVLLATVLYPLAVYAALGRVAAHWIAAALVVLALARACSSREGFWWVVAAGAAALSAVSWWQGHGLALKFYPVLVNAVLLAGFGWSLWFPPSVVERLARLRQPDLPAPAVRYTARVTAVWCVFFVCNGAVAAGTALYGSDEAWALYNGLIAYGAMGLLMAVEWLVRQRVRRRHGHV</sequence>
<dbReference type="AlphaFoldDB" id="A0A1H3TLL8"/>
<dbReference type="RefSeq" id="WP_046239885.1">
    <property type="nucleotide sequence ID" value="NZ_CP141274.1"/>
</dbReference>
<gene>
    <name evidence="2" type="ORF">SAMN05421547_13029</name>
</gene>
<accession>A0A1H3TLL8</accession>
<dbReference type="EMBL" id="FNPE01000030">
    <property type="protein sequence ID" value="SDZ50887.1"/>
    <property type="molecule type" value="Genomic_DNA"/>
</dbReference>
<proteinExistence type="predicted"/>
<name>A0A1H3TLL8_9BURK</name>
<keyword evidence="1" id="KW-0812">Transmembrane</keyword>
<feature type="transmembrane region" description="Helical" evidence="1">
    <location>
        <begin position="80"/>
        <end position="98"/>
    </location>
</feature>
<feature type="transmembrane region" description="Helical" evidence="1">
    <location>
        <begin position="51"/>
        <end position="68"/>
    </location>
</feature>
<reference evidence="2 3" key="1">
    <citation type="submission" date="2016-10" db="EMBL/GenBank/DDBJ databases">
        <authorList>
            <person name="de Groot N.N."/>
        </authorList>
    </citation>
    <scope>NUCLEOTIDE SEQUENCE [LARGE SCALE GENOMIC DNA]</scope>
    <source>
        <strain evidence="2 3">LMG 24775</strain>
    </source>
</reference>
<evidence type="ECO:0000256" key="1">
    <source>
        <dbReference type="SAM" id="Phobius"/>
    </source>
</evidence>
<dbReference type="GeneID" id="94692968"/>
<feature type="transmembrane region" description="Helical" evidence="1">
    <location>
        <begin position="150"/>
        <end position="172"/>
    </location>
</feature>
<evidence type="ECO:0000313" key="3">
    <source>
        <dbReference type="Proteomes" id="UP000183417"/>
    </source>
</evidence>
<organism evidence="2 3">
    <name type="scientific">Delftia lacustris</name>
    <dbReference type="NCBI Taxonomy" id="558537"/>
    <lineage>
        <taxon>Bacteria</taxon>
        <taxon>Pseudomonadati</taxon>
        <taxon>Pseudomonadota</taxon>
        <taxon>Betaproteobacteria</taxon>
        <taxon>Burkholderiales</taxon>
        <taxon>Comamonadaceae</taxon>
        <taxon>Delftia</taxon>
    </lineage>
</organism>
<dbReference type="Proteomes" id="UP000183417">
    <property type="component" value="Unassembled WGS sequence"/>
</dbReference>
<feature type="transmembrane region" description="Helical" evidence="1">
    <location>
        <begin position="119"/>
        <end position="144"/>
    </location>
</feature>